<sequence>MVPEGTELSAALTVPLMVTVSPTTGEKLDTDWIVKVVFVCACAAATESSITRQIAVTYRPACAEVARNIRARAPILEKAATGKPNPATAEAGEPATRQAHQNILSPKVAAT</sequence>
<evidence type="ECO:0000256" key="1">
    <source>
        <dbReference type="SAM" id="MobiDB-lite"/>
    </source>
</evidence>
<organism evidence="2 3">
    <name type="scientific">Bradyrhizobium septentrionale</name>
    <dbReference type="NCBI Taxonomy" id="1404411"/>
    <lineage>
        <taxon>Bacteria</taxon>
        <taxon>Pseudomonadati</taxon>
        <taxon>Pseudomonadota</taxon>
        <taxon>Alphaproteobacteria</taxon>
        <taxon>Hyphomicrobiales</taxon>
        <taxon>Nitrobacteraceae</taxon>
        <taxon>Bradyrhizobium</taxon>
    </lineage>
</organism>
<dbReference type="EMBL" id="CP147711">
    <property type="protein sequence ID" value="WXC83003.1"/>
    <property type="molecule type" value="Genomic_DNA"/>
</dbReference>
<name>A0ABZ2P757_9BRAD</name>
<dbReference type="RefSeq" id="WP_338821744.1">
    <property type="nucleotide sequence ID" value="NZ_CP147708.1"/>
</dbReference>
<accession>A0ABZ2P757</accession>
<feature type="region of interest" description="Disordered" evidence="1">
    <location>
        <begin position="77"/>
        <end position="111"/>
    </location>
</feature>
<proteinExistence type="predicted"/>
<reference evidence="2" key="1">
    <citation type="journal article" date="2021" name="Int. J. Syst. Evol. Microbiol.">
        <title>Bradyrhizobium septentrionale sp. nov. (sv. septentrionale) and Bradyrhizobium quebecense sp. nov. (sv. septentrionale) associated with legumes native to Canada possess rearranged symbiosis genes and numerous insertion sequences.</title>
        <authorList>
            <person name="Bromfield E.S.P."/>
            <person name="Cloutier S."/>
        </authorList>
    </citation>
    <scope>NUCLEOTIDE SEQUENCE</scope>
    <source>
        <strain evidence="2">5S5</strain>
    </source>
</reference>
<evidence type="ECO:0000313" key="3">
    <source>
        <dbReference type="Proteomes" id="UP001432046"/>
    </source>
</evidence>
<evidence type="ECO:0000313" key="2">
    <source>
        <dbReference type="EMBL" id="WXC83003.1"/>
    </source>
</evidence>
<protein>
    <submittedName>
        <fullName evidence="2">Uncharacterized protein</fullName>
    </submittedName>
</protein>
<dbReference type="Proteomes" id="UP001432046">
    <property type="component" value="Chromosome"/>
</dbReference>
<keyword evidence="3" id="KW-1185">Reference proteome</keyword>
<gene>
    <name evidence="2" type="ORF">WDK88_16165</name>
</gene>
<reference evidence="2" key="2">
    <citation type="submission" date="2024-03" db="EMBL/GenBank/DDBJ databases">
        <authorList>
            <person name="Bromfield E.S.P."/>
            <person name="Cloutier S."/>
        </authorList>
    </citation>
    <scope>NUCLEOTIDE SEQUENCE</scope>
    <source>
        <strain evidence="2">5S5</strain>
    </source>
</reference>